<evidence type="ECO:0000256" key="4">
    <source>
        <dbReference type="ARBA" id="ARBA00022553"/>
    </source>
</evidence>
<feature type="binding site" evidence="19">
    <location>
        <position position="153"/>
    </location>
    <ligand>
        <name>substrate</name>
    </ligand>
</feature>
<dbReference type="InterPro" id="IPR020556">
    <property type="entry name" value="Amidase_CS"/>
</dbReference>
<evidence type="ECO:0000313" key="21">
    <source>
        <dbReference type="EMBL" id="VDP04560.1"/>
    </source>
</evidence>
<comment type="catalytic activity">
    <reaction evidence="14">
        <text>N-octadecanoyl ethanolamine + H2O = octadecanoate + ethanolamine</text>
        <dbReference type="Rhea" id="RHEA:63124"/>
        <dbReference type="ChEBI" id="CHEBI:15377"/>
        <dbReference type="ChEBI" id="CHEBI:25629"/>
        <dbReference type="ChEBI" id="CHEBI:57603"/>
        <dbReference type="ChEBI" id="CHEBI:85299"/>
    </reaction>
    <physiologicalReaction direction="left-to-right" evidence="14">
        <dbReference type="Rhea" id="RHEA:63125"/>
    </physiologicalReaction>
</comment>
<dbReference type="InterPro" id="IPR023631">
    <property type="entry name" value="Amidase_dom"/>
</dbReference>
<dbReference type="PANTHER" id="PTHR45847:SF6">
    <property type="entry name" value="FATTY ACID AMIDE HYDROLASE"/>
    <property type="match status" value="1"/>
</dbReference>
<evidence type="ECO:0000256" key="12">
    <source>
        <dbReference type="ARBA" id="ARBA00050992"/>
    </source>
</evidence>
<dbReference type="Proteomes" id="UP000270296">
    <property type="component" value="Unassembled WGS sequence"/>
</dbReference>
<evidence type="ECO:0000256" key="18">
    <source>
        <dbReference type="PIRSR" id="PIRSR001221-1"/>
    </source>
</evidence>
<dbReference type="GO" id="GO:0009062">
    <property type="term" value="P:fatty acid catabolic process"/>
    <property type="evidence" value="ECO:0007669"/>
    <property type="project" value="TreeGrafter"/>
</dbReference>
<evidence type="ECO:0000256" key="6">
    <source>
        <dbReference type="ARBA" id="ARBA00022963"/>
    </source>
</evidence>
<evidence type="ECO:0000256" key="15">
    <source>
        <dbReference type="ARBA" id="ARBA00052458"/>
    </source>
</evidence>
<organism evidence="23">
    <name type="scientific">Soboliphyme baturini</name>
    <dbReference type="NCBI Taxonomy" id="241478"/>
    <lineage>
        <taxon>Eukaryota</taxon>
        <taxon>Metazoa</taxon>
        <taxon>Ecdysozoa</taxon>
        <taxon>Nematoda</taxon>
        <taxon>Enoplea</taxon>
        <taxon>Dorylaimia</taxon>
        <taxon>Dioctophymatida</taxon>
        <taxon>Dioctophymatoidea</taxon>
        <taxon>Soboliphymatidae</taxon>
        <taxon>Soboliphyme</taxon>
    </lineage>
</organism>
<evidence type="ECO:0000256" key="14">
    <source>
        <dbReference type="ARBA" id="ARBA00051454"/>
    </source>
</evidence>
<feature type="domain" description="Amidase" evidence="20">
    <location>
        <begin position="26"/>
        <end position="475"/>
    </location>
</feature>
<evidence type="ECO:0000313" key="22">
    <source>
        <dbReference type="Proteomes" id="UP000270296"/>
    </source>
</evidence>
<dbReference type="FunFam" id="3.90.1300.10:FF:000001">
    <property type="entry name" value="Fatty-acid amide hydrolase 1"/>
    <property type="match status" value="1"/>
</dbReference>
<keyword evidence="7" id="KW-0443">Lipid metabolism</keyword>
<gene>
    <name evidence="21" type="ORF">SBAD_LOCUS4499</name>
</gene>
<comment type="catalytic activity">
    <reaction evidence="11">
        <text>N-(5Z,8Z,11Z,14Z-eicosatetraenoyl)-L-serine + H2O = (5Z,8Z,11Z,14Z)-eicosatetraenoate + L-serine</text>
        <dbReference type="Rhea" id="RHEA:64116"/>
        <dbReference type="ChEBI" id="CHEBI:15377"/>
        <dbReference type="ChEBI" id="CHEBI:32395"/>
        <dbReference type="ChEBI" id="CHEBI:33384"/>
        <dbReference type="ChEBI" id="CHEBI:149697"/>
    </reaction>
    <physiologicalReaction direction="left-to-right" evidence="11">
        <dbReference type="Rhea" id="RHEA:64117"/>
    </physiologicalReaction>
</comment>
<comment type="catalytic activity">
    <reaction evidence="10">
        <text>N-(5Z,8Z,11Z,14Z-eicosatetraenoyl)-ethanolamine + H2O = ethanolamine + (5Z,8Z,11Z,14Z)-eicosatetraenoate</text>
        <dbReference type="Rhea" id="RHEA:26136"/>
        <dbReference type="ChEBI" id="CHEBI:2700"/>
        <dbReference type="ChEBI" id="CHEBI:15377"/>
        <dbReference type="ChEBI" id="CHEBI:32395"/>
        <dbReference type="ChEBI" id="CHEBI:57603"/>
        <dbReference type="EC" id="3.5.1.99"/>
    </reaction>
    <physiologicalReaction direction="left-to-right" evidence="10">
        <dbReference type="Rhea" id="RHEA:26137"/>
    </physiologicalReaction>
</comment>
<name>A0A183ILK3_9BILA</name>
<evidence type="ECO:0000256" key="2">
    <source>
        <dbReference type="ARBA" id="ARBA00009199"/>
    </source>
</evidence>
<dbReference type="PROSITE" id="PS00571">
    <property type="entry name" value="AMIDASES"/>
    <property type="match status" value="1"/>
</dbReference>
<keyword evidence="4" id="KW-0597">Phosphoprotein</keyword>
<comment type="catalytic activity">
    <reaction evidence="16">
        <text>N-(5Z,8Z,11Z,14Z)-eicosatetraenoyl-glycine + H2O = (5Z,8Z,11Z,14Z)-eicosatetraenoate + glycine</text>
        <dbReference type="Rhea" id="RHEA:64108"/>
        <dbReference type="ChEBI" id="CHEBI:15377"/>
        <dbReference type="ChEBI" id="CHEBI:32395"/>
        <dbReference type="ChEBI" id="CHEBI:57305"/>
        <dbReference type="ChEBI" id="CHEBI:59002"/>
    </reaction>
    <physiologicalReaction direction="left-to-right" evidence="16">
        <dbReference type="Rhea" id="RHEA:64109"/>
    </physiologicalReaction>
</comment>
<dbReference type="GO" id="GO:0017064">
    <property type="term" value="F:fatty acid amide hydrolase activity"/>
    <property type="evidence" value="ECO:0007669"/>
    <property type="project" value="UniProtKB-EC"/>
</dbReference>
<proteinExistence type="inferred from homology"/>
<keyword evidence="22" id="KW-1185">Reference proteome</keyword>
<comment type="catalytic activity">
    <reaction evidence="13">
        <text>N-(9Z-hexadecenoyl) ethanolamine + H2O = (9Z)-hexadecenoate + ethanolamine</text>
        <dbReference type="Rhea" id="RHEA:35563"/>
        <dbReference type="ChEBI" id="CHEBI:15377"/>
        <dbReference type="ChEBI" id="CHEBI:32372"/>
        <dbReference type="ChEBI" id="CHEBI:57603"/>
        <dbReference type="ChEBI" id="CHEBI:71465"/>
    </reaction>
    <physiologicalReaction direction="left-to-right" evidence="13">
        <dbReference type="Rhea" id="RHEA:35564"/>
    </physiologicalReaction>
</comment>
<feature type="active site" description="Acyl-ester intermediate" evidence="18">
    <location>
        <position position="177"/>
    </location>
</feature>
<keyword evidence="6" id="KW-0442">Lipid degradation</keyword>
<evidence type="ECO:0000259" key="20">
    <source>
        <dbReference type="Pfam" id="PF01425"/>
    </source>
</evidence>
<dbReference type="Gene3D" id="3.90.1300.10">
    <property type="entry name" value="Amidase signature (AS) domain"/>
    <property type="match status" value="1"/>
</dbReference>
<feature type="binding site" evidence="19">
    <location>
        <position position="127"/>
    </location>
    <ligand>
        <name>substrate</name>
    </ligand>
</feature>
<reference evidence="23" key="1">
    <citation type="submission" date="2016-06" db="UniProtKB">
        <authorList>
            <consortium name="WormBaseParasite"/>
        </authorList>
    </citation>
    <scope>IDENTIFICATION</scope>
</reference>
<evidence type="ECO:0000256" key="3">
    <source>
        <dbReference type="ARBA" id="ARBA00012112"/>
    </source>
</evidence>
<dbReference type="PANTHER" id="PTHR45847">
    <property type="entry name" value="FATTY ACID AMIDE HYDROLASE"/>
    <property type="match status" value="1"/>
</dbReference>
<dbReference type="PIRSF" id="PIRSF001221">
    <property type="entry name" value="Amidase_fungi"/>
    <property type="match status" value="1"/>
</dbReference>
<feature type="binding site" evidence="19">
    <location>
        <begin position="174"/>
        <end position="177"/>
    </location>
    <ligand>
        <name>substrate</name>
    </ligand>
</feature>
<evidence type="ECO:0000256" key="5">
    <source>
        <dbReference type="ARBA" id="ARBA00022801"/>
    </source>
</evidence>
<comment type="catalytic activity">
    <reaction evidence="9">
        <text>N-(9Z-octadecenoyl) ethanolamine + H2O = ethanolamine + (9Z)-octadecenoate</text>
        <dbReference type="Rhea" id="RHEA:45060"/>
        <dbReference type="ChEBI" id="CHEBI:15377"/>
        <dbReference type="ChEBI" id="CHEBI:30823"/>
        <dbReference type="ChEBI" id="CHEBI:57603"/>
        <dbReference type="ChEBI" id="CHEBI:71466"/>
    </reaction>
    <physiologicalReaction direction="left-to-right" evidence="9">
        <dbReference type="Rhea" id="RHEA:45061"/>
    </physiologicalReaction>
</comment>
<dbReference type="EC" id="3.5.1.99" evidence="3"/>
<evidence type="ECO:0000256" key="9">
    <source>
        <dbReference type="ARBA" id="ARBA00048052"/>
    </source>
</evidence>
<dbReference type="InterPro" id="IPR052096">
    <property type="entry name" value="Endocannabinoid_amidase"/>
</dbReference>
<evidence type="ECO:0000256" key="7">
    <source>
        <dbReference type="ARBA" id="ARBA00023098"/>
    </source>
</evidence>
<evidence type="ECO:0000313" key="23">
    <source>
        <dbReference type="WBParaSite" id="SBAD_0000469101-mRNA-1"/>
    </source>
</evidence>
<dbReference type="EMBL" id="UZAM01008356">
    <property type="protein sequence ID" value="VDP04560.1"/>
    <property type="molecule type" value="Genomic_DNA"/>
</dbReference>
<comment type="catalytic activity">
    <reaction evidence="12">
        <text>N-(15Z-tetracosenoyl)-ethanolamine + H2O = (15Z)-tetracosenoate + ethanolamine</text>
        <dbReference type="Rhea" id="RHEA:63144"/>
        <dbReference type="ChEBI" id="CHEBI:15377"/>
        <dbReference type="ChEBI" id="CHEBI:32392"/>
        <dbReference type="ChEBI" id="CHEBI:57603"/>
        <dbReference type="ChEBI" id="CHEBI:146187"/>
    </reaction>
    <physiologicalReaction direction="left-to-right" evidence="12">
        <dbReference type="Rhea" id="RHEA:63145"/>
    </physiologicalReaction>
</comment>
<dbReference type="SUPFAM" id="SSF75304">
    <property type="entry name" value="Amidase signature (AS) enzymes"/>
    <property type="match status" value="1"/>
</dbReference>
<reference evidence="21 22" key="2">
    <citation type="submission" date="2018-11" db="EMBL/GenBank/DDBJ databases">
        <authorList>
            <consortium name="Pathogen Informatics"/>
        </authorList>
    </citation>
    <scope>NUCLEOTIDE SEQUENCE [LARGE SCALE GENOMIC DNA]</scope>
</reference>
<evidence type="ECO:0000256" key="16">
    <source>
        <dbReference type="ARBA" id="ARBA00052709"/>
    </source>
</evidence>
<comment type="similarity">
    <text evidence="2">Belongs to the amidase family.</text>
</comment>
<keyword evidence="5" id="KW-0378">Hydrolase</keyword>
<evidence type="ECO:0000256" key="8">
    <source>
        <dbReference type="ARBA" id="ARBA00047450"/>
    </source>
</evidence>
<sequence length="494" mass="54484">MLTVQLLCCLTVSEELQTDRLSPIQVLEAFQWRAIQVNEKLNCAVRFLPDARKMAELIEAKYRFQTRKPPLYGIPFSIKESIVALSCSTLGYAQNLGKINQKDAAMVTTIREAGGIPFVLTNVPQSLLSFSCSNPIFGTTLNPYDPSRTCGGSSGGEAALISSNGSVIGIGGDVGGSIRIPAHFCGIVGFKPTGDLFSHVGSYASVPGRPLICACLGPMARDVDSVVLFMRIVLSLGMHNLDPYVIPFTFQEEVYTSEKILTIGYYTDGFLPPISVCGRVVMMTKEMLEKKGHRLVKFNPPDIMHLAALSCGSCILDGGQYIYDKLRNDILDANTVYTYWMYFLPLWLRRLLGKILPSSMWRVRFLLNLFVEQWKNAGLDCLICPVNSCAALPHSYPQKLLPAALFTIHYNLLNFPAGAVPCTNITESDEAELKQRYVVNDIFSSKVFNAFSKESIGLPVGVQCVALPFMDVVCLRLMSIIEECWTALKNTGCS</sequence>
<dbReference type="GO" id="GO:0004040">
    <property type="term" value="F:amidase activity"/>
    <property type="evidence" value="ECO:0007669"/>
    <property type="project" value="TreeGrafter"/>
</dbReference>
<dbReference type="WBParaSite" id="SBAD_0000469101-mRNA-1">
    <property type="protein sequence ID" value="SBAD_0000469101-mRNA-1"/>
    <property type="gene ID" value="SBAD_0000469101"/>
</dbReference>
<feature type="active site" description="Charge relay system" evidence="18">
    <location>
        <position position="79"/>
    </location>
</feature>
<comment type="catalytic activity">
    <reaction evidence="1">
        <text>(9Z)-octadecenamide + H2O = (9Z)-octadecenoate + NH4(+)</text>
        <dbReference type="Rhea" id="RHEA:26506"/>
        <dbReference type="ChEBI" id="CHEBI:15377"/>
        <dbReference type="ChEBI" id="CHEBI:28938"/>
        <dbReference type="ChEBI" id="CHEBI:30823"/>
        <dbReference type="ChEBI" id="CHEBI:116314"/>
        <dbReference type="EC" id="3.5.1.99"/>
    </reaction>
    <physiologicalReaction direction="left-to-right" evidence="1">
        <dbReference type="Rhea" id="RHEA:26507"/>
    </physiologicalReaction>
</comment>
<comment type="catalytic activity">
    <reaction evidence="8">
        <text>(9Z)-octadecenoate + glycine = N-(9Z-octadecenoyl)glycine + H2O</text>
        <dbReference type="Rhea" id="RHEA:51316"/>
        <dbReference type="ChEBI" id="CHEBI:15377"/>
        <dbReference type="ChEBI" id="CHEBI:30823"/>
        <dbReference type="ChEBI" id="CHEBI:57305"/>
        <dbReference type="ChEBI" id="CHEBI:133992"/>
    </reaction>
    <physiologicalReaction direction="right-to-left" evidence="8">
        <dbReference type="Rhea" id="RHEA:51318"/>
    </physiologicalReaction>
</comment>
<dbReference type="AlphaFoldDB" id="A0A183ILK3"/>
<feature type="active site" description="Charge relay system" evidence="18">
    <location>
        <position position="153"/>
    </location>
</feature>
<evidence type="ECO:0000256" key="17">
    <source>
        <dbReference type="ARBA" id="ARBA00077216"/>
    </source>
</evidence>
<evidence type="ECO:0000256" key="1">
    <source>
        <dbReference type="ARBA" id="ARBA00000208"/>
    </source>
</evidence>
<dbReference type="OrthoDB" id="6428749at2759"/>
<protein>
    <recommendedName>
        <fullName evidence="3">fatty acid amide hydrolase</fullName>
        <ecNumber evidence="3">3.5.1.99</ecNumber>
    </recommendedName>
    <alternativeName>
        <fullName evidence="17">Anandamide amidohydrolase 1</fullName>
    </alternativeName>
</protein>
<evidence type="ECO:0000256" key="13">
    <source>
        <dbReference type="ARBA" id="ARBA00051346"/>
    </source>
</evidence>
<dbReference type="InterPro" id="IPR036928">
    <property type="entry name" value="AS_sf"/>
</dbReference>
<dbReference type="Pfam" id="PF01425">
    <property type="entry name" value="Amidase"/>
    <property type="match status" value="1"/>
</dbReference>
<accession>A0A183ILK3</accession>
<evidence type="ECO:0000256" key="10">
    <source>
        <dbReference type="ARBA" id="ARBA00048606"/>
    </source>
</evidence>
<evidence type="ECO:0000256" key="11">
    <source>
        <dbReference type="ARBA" id="ARBA00050294"/>
    </source>
</evidence>
<evidence type="ECO:0000256" key="19">
    <source>
        <dbReference type="PIRSR" id="PIRSR001221-2"/>
    </source>
</evidence>
<comment type="catalytic activity">
    <reaction evidence="15">
        <text>N-docosanoyl-ethanolamine + H2O = docosanoate + ethanolamine</text>
        <dbReference type="Rhea" id="RHEA:63128"/>
        <dbReference type="ChEBI" id="CHEBI:15377"/>
        <dbReference type="ChEBI" id="CHEBI:23858"/>
        <dbReference type="ChEBI" id="CHEBI:57603"/>
        <dbReference type="ChEBI" id="CHEBI:146186"/>
    </reaction>
    <physiologicalReaction direction="left-to-right" evidence="15">
        <dbReference type="Rhea" id="RHEA:63129"/>
    </physiologicalReaction>
</comment>